<reference evidence="1" key="1">
    <citation type="submission" date="2021-05" db="EMBL/GenBank/DDBJ databases">
        <authorList>
            <person name="Pan Q."/>
            <person name="Jouanno E."/>
            <person name="Zahm M."/>
            <person name="Klopp C."/>
            <person name="Cabau C."/>
            <person name="Louis A."/>
            <person name="Berthelot C."/>
            <person name="Parey E."/>
            <person name="Roest Crollius H."/>
            <person name="Montfort J."/>
            <person name="Robinson-Rechavi M."/>
            <person name="Bouchez O."/>
            <person name="Lampietro C."/>
            <person name="Lopez Roques C."/>
            <person name="Donnadieu C."/>
            <person name="Postlethwait J."/>
            <person name="Bobe J."/>
            <person name="Dillon D."/>
            <person name="Chandos A."/>
            <person name="von Hippel F."/>
            <person name="Guiguen Y."/>
        </authorList>
    </citation>
    <scope>NUCLEOTIDE SEQUENCE</scope>
    <source>
        <strain evidence="1">YG-Jan2019</strain>
    </source>
</reference>
<evidence type="ECO:0000313" key="1">
    <source>
        <dbReference type="EMBL" id="KAJ7990655.1"/>
    </source>
</evidence>
<dbReference type="Proteomes" id="UP001157502">
    <property type="component" value="Chromosome 28"/>
</dbReference>
<keyword evidence="2" id="KW-1185">Reference proteome</keyword>
<gene>
    <name evidence="1" type="ORF">DPEC_G00302640</name>
</gene>
<name>A0ACC2FH10_DALPE</name>
<proteinExistence type="predicted"/>
<accession>A0ACC2FH10</accession>
<sequence>MKQQQRLSAVNPQSNTTGGGVSTAPNMPNQQPANSRHTAIRTACVRSFREWNFMWAALTLMPGALTADRGRKQSVALLKELPNKPPSQHARLSGPGRGEDAMTLGVEARVDQSVPSTS</sequence>
<comment type="caution">
    <text evidence="1">The sequence shown here is derived from an EMBL/GenBank/DDBJ whole genome shotgun (WGS) entry which is preliminary data.</text>
</comment>
<evidence type="ECO:0000313" key="2">
    <source>
        <dbReference type="Proteomes" id="UP001157502"/>
    </source>
</evidence>
<dbReference type="EMBL" id="CM055755">
    <property type="protein sequence ID" value="KAJ7990655.1"/>
    <property type="molecule type" value="Genomic_DNA"/>
</dbReference>
<organism evidence="1 2">
    <name type="scientific">Dallia pectoralis</name>
    <name type="common">Alaska blackfish</name>
    <dbReference type="NCBI Taxonomy" id="75939"/>
    <lineage>
        <taxon>Eukaryota</taxon>
        <taxon>Metazoa</taxon>
        <taxon>Chordata</taxon>
        <taxon>Craniata</taxon>
        <taxon>Vertebrata</taxon>
        <taxon>Euteleostomi</taxon>
        <taxon>Actinopterygii</taxon>
        <taxon>Neopterygii</taxon>
        <taxon>Teleostei</taxon>
        <taxon>Protacanthopterygii</taxon>
        <taxon>Esociformes</taxon>
        <taxon>Umbridae</taxon>
        <taxon>Dallia</taxon>
    </lineage>
</organism>
<protein>
    <submittedName>
        <fullName evidence="1">Uncharacterized protein</fullName>
    </submittedName>
</protein>